<organism evidence="3 4">
    <name type="scientific">Paenibacillus gyeongsangnamensis</name>
    <dbReference type="NCBI Taxonomy" id="3388067"/>
    <lineage>
        <taxon>Bacteria</taxon>
        <taxon>Bacillati</taxon>
        <taxon>Bacillota</taxon>
        <taxon>Bacilli</taxon>
        <taxon>Bacillales</taxon>
        <taxon>Paenibacillaceae</taxon>
        <taxon>Paenibacillus</taxon>
    </lineage>
</organism>
<feature type="compositionally biased region" description="Low complexity" evidence="2">
    <location>
        <begin position="79"/>
        <end position="90"/>
    </location>
</feature>
<feature type="region of interest" description="Disordered" evidence="2">
    <location>
        <begin position="63"/>
        <end position="97"/>
    </location>
</feature>
<dbReference type="Pfam" id="PF04203">
    <property type="entry name" value="Sortase"/>
    <property type="match status" value="1"/>
</dbReference>
<dbReference type="InterPro" id="IPR023365">
    <property type="entry name" value="Sortase_dom-sf"/>
</dbReference>
<dbReference type="RefSeq" id="WP_269884888.1">
    <property type="nucleotide sequence ID" value="NZ_JAQAGZ010000023.1"/>
</dbReference>
<evidence type="ECO:0000313" key="3">
    <source>
        <dbReference type="EMBL" id="MCZ8516356.1"/>
    </source>
</evidence>
<dbReference type="NCBIfam" id="TIGR01076">
    <property type="entry name" value="sortase_fam"/>
    <property type="match status" value="1"/>
</dbReference>
<comment type="caution">
    <text evidence="3">The sequence shown here is derived from an EMBL/GenBank/DDBJ whole genome shotgun (WGS) entry which is preliminary data.</text>
</comment>
<dbReference type="InterPro" id="IPR042000">
    <property type="entry name" value="Sortase_D_2"/>
</dbReference>
<dbReference type="InterPro" id="IPR005754">
    <property type="entry name" value="Sortase"/>
</dbReference>
<dbReference type="SUPFAM" id="SSF63817">
    <property type="entry name" value="Sortase"/>
    <property type="match status" value="1"/>
</dbReference>
<dbReference type="EMBL" id="JAQAGZ010000023">
    <property type="protein sequence ID" value="MCZ8516356.1"/>
    <property type="molecule type" value="Genomic_DNA"/>
</dbReference>
<name>A0ABT4QHL8_9BACL</name>
<protein>
    <submittedName>
        <fullName evidence="3">Class D sortase</fullName>
    </submittedName>
</protein>
<sequence>MRLWSIFLVVAGLILFAYPEITHRMEDAKQRELLASIQVLPNDGGERIVPEAIAATPVGAAEPMLPAPEPATASAERTPAAGAEKPAAAQPKPPAPKAKAEATAAMAIVRIPSIEVALPVLEGVSSGNLKSAAVHFTGTALPGRMGNVVLAAHRSYVYGRLFNRLDEVQEGDEVVLQTAQSSFTYRVTGSETVDPTEVSVLKQPKSGALLTLITCNEDGSKRLIVHAALAAGS</sequence>
<evidence type="ECO:0000256" key="1">
    <source>
        <dbReference type="ARBA" id="ARBA00022801"/>
    </source>
</evidence>
<dbReference type="Gene3D" id="2.40.260.10">
    <property type="entry name" value="Sortase"/>
    <property type="match status" value="1"/>
</dbReference>
<dbReference type="Proteomes" id="UP001527882">
    <property type="component" value="Unassembled WGS sequence"/>
</dbReference>
<gene>
    <name evidence="3" type="ORF">O9H85_28990</name>
</gene>
<dbReference type="CDD" id="cd06166">
    <property type="entry name" value="Sortase_D_2"/>
    <property type="match status" value="1"/>
</dbReference>
<accession>A0ABT4QHL8</accession>
<evidence type="ECO:0000313" key="4">
    <source>
        <dbReference type="Proteomes" id="UP001527882"/>
    </source>
</evidence>
<reference evidence="3 4" key="1">
    <citation type="submission" date="2022-12" db="EMBL/GenBank/DDBJ databases">
        <title>Draft genome sequence of Paenibacillus sp. dW9.</title>
        <authorList>
            <person name="Choi E.-W."/>
            <person name="Kim D.-U."/>
        </authorList>
    </citation>
    <scope>NUCLEOTIDE SEQUENCE [LARGE SCALE GENOMIC DNA]</scope>
    <source>
        <strain evidence="4">dW9</strain>
    </source>
</reference>
<proteinExistence type="predicted"/>
<evidence type="ECO:0000256" key="2">
    <source>
        <dbReference type="SAM" id="MobiDB-lite"/>
    </source>
</evidence>
<keyword evidence="4" id="KW-1185">Reference proteome</keyword>
<keyword evidence="1" id="KW-0378">Hydrolase</keyword>